<feature type="non-terminal residue" evidence="1">
    <location>
        <position position="169"/>
    </location>
</feature>
<dbReference type="AlphaFoldDB" id="C2EWN2"/>
<proteinExistence type="predicted"/>
<evidence type="ECO:0000313" key="2">
    <source>
        <dbReference type="Proteomes" id="UP000004483"/>
    </source>
</evidence>
<name>C2EWN2_9LACO</name>
<gene>
    <name evidence="1" type="ORF">HMPREF0549_1868</name>
</gene>
<organism evidence="1 2">
    <name type="scientific">Limosilactobacillus vaginalis DSM 5837 = ATCC 49540</name>
    <dbReference type="NCBI Taxonomy" id="1423814"/>
    <lineage>
        <taxon>Bacteria</taxon>
        <taxon>Bacillati</taxon>
        <taxon>Bacillota</taxon>
        <taxon>Bacilli</taxon>
        <taxon>Lactobacillales</taxon>
        <taxon>Lactobacillaceae</taxon>
        <taxon>Limosilactobacillus</taxon>
    </lineage>
</organism>
<dbReference type="Proteomes" id="UP000004483">
    <property type="component" value="Unassembled WGS sequence"/>
</dbReference>
<protein>
    <submittedName>
        <fullName evidence="1">Uncharacterized protein</fullName>
    </submittedName>
</protein>
<comment type="caution">
    <text evidence="1">The sequence shown here is derived from an EMBL/GenBank/DDBJ whole genome shotgun (WGS) entry which is preliminary data.</text>
</comment>
<accession>C2EWN2</accession>
<feature type="non-terminal residue" evidence="1">
    <location>
        <position position="1"/>
    </location>
</feature>
<dbReference type="STRING" id="1423814.HMPREF0549_1868"/>
<dbReference type="eggNOG" id="COG4932">
    <property type="taxonomic scope" value="Bacteria"/>
</dbReference>
<dbReference type="EMBL" id="ACGV01000201">
    <property type="protein sequence ID" value="EEJ39685.1"/>
    <property type="molecule type" value="Genomic_DNA"/>
</dbReference>
<evidence type="ECO:0000313" key="1">
    <source>
        <dbReference type="EMBL" id="EEJ39685.1"/>
    </source>
</evidence>
<sequence length="169" mass="18882">QTGSIQAHTWMKIGDREYFQIVDPTQSVGISLKNLGRDFTITVTKPASNENVKTSFVSAKDLKKQLQKNIVPVGNNDSSYLSDQIANEDFYLSDQFAYTTPQINVVVSNTGDNQLTYHVTIEGDYEGFRTTSKDETSAITLITWKPTDQVALMPGKGINNFNEDYQKVS</sequence>
<reference evidence="1 2" key="1">
    <citation type="submission" date="2009-01" db="EMBL/GenBank/DDBJ databases">
        <authorList>
            <person name="Qin X."/>
            <person name="Bachman B."/>
            <person name="Battles P."/>
            <person name="Bell A."/>
            <person name="Bess C."/>
            <person name="Bickham C."/>
            <person name="Chaboub L."/>
            <person name="Chen D."/>
            <person name="Coyle M."/>
            <person name="Deiros D.R."/>
            <person name="Dinh H."/>
            <person name="Forbes L."/>
            <person name="Fowler G."/>
            <person name="Francisco L."/>
            <person name="Fu Q."/>
            <person name="Gubbala S."/>
            <person name="Hale W."/>
            <person name="Han Y."/>
            <person name="Hemphill L."/>
            <person name="Highlander S.K."/>
            <person name="Hirani K."/>
            <person name="Hogues M."/>
            <person name="Jackson L."/>
            <person name="Jakkamsetti A."/>
            <person name="Javaid M."/>
            <person name="Jiang H."/>
            <person name="Korchina V."/>
            <person name="Kovar C."/>
            <person name="Lara F."/>
            <person name="Lee S."/>
            <person name="Mata R."/>
            <person name="Mathew T."/>
            <person name="Moen C."/>
            <person name="Morales K."/>
            <person name="Munidasa M."/>
            <person name="Nazareth L."/>
            <person name="Ngo R."/>
            <person name="Nguyen L."/>
            <person name="Okwuonu G."/>
            <person name="Ongeri F."/>
            <person name="Patil S."/>
            <person name="Petrosino J."/>
            <person name="Pham C."/>
            <person name="Pham P."/>
            <person name="Pu L.-L."/>
            <person name="Puazo M."/>
            <person name="Raj R."/>
            <person name="Reid J."/>
            <person name="Rouhana J."/>
            <person name="Saada N."/>
            <person name="Shang Y."/>
            <person name="Simmons D."/>
            <person name="Thornton R."/>
            <person name="Warren J."/>
            <person name="Weissenberger G."/>
            <person name="Zhang J."/>
            <person name="Zhang L."/>
            <person name="Zhou C."/>
            <person name="Zhu D."/>
            <person name="Muzny D."/>
            <person name="Worley K."/>
            <person name="Gibbs R."/>
        </authorList>
    </citation>
    <scope>NUCLEOTIDE SEQUENCE [LARGE SCALE GENOMIC DNA]</scope>
    <source>
        <strain evidence="1 2">ATCC 49540</strain>
    </source>
</reference>